<name>A0A1H0FIB9_9HYPH</name>
<keyword evidence="5" id="KW-0862">Zinc</keyword>
<protein>
    <submittedName>
        <fullName evidence="9">Zinc carboxypeptidase</fullName>
    </submittedName>
</protein>
<evidence type="ECO:0000256" key="2">
    <source>
        <dbReference type="ARBA" id="ARBA00005988"/>
    </source>
</evidence>
<organism evidence="9 10">
    <name type="scientific">Aureimonas jatrophae</name>
    <dbReference type="NCBI Taxonomy" id="1166073"/>
    <lineage>
        <taxon>Bacteria</taxon>
        <taxon>Pseudomonadati</taxon>
        <taxon>Pseudomonadota</taxon>
        <taxon>Alphaproteobacteria</taxon>
        <taxon>Hyphomicrobiales</taxon>
        <taxon>Aurantimonadaceae</taxon>
        <taxon>Aureimonas</taxon>
    </lineage>
</organism>
<keyword evidence="4" id="KW-0378">Hydrolase</keyword>
<keyword evidence="6" id="KW-0482">Metalloprotease</keyword>
<gene>
    <name evidence="9" type="ORF">SAMN05192530_102532</name>
</gene>
<dbReference type="OrthoDB" id="5490902at2"/>
<dbReference type="PANTHER" id="PTHR11705:SF143">
    <property type="entry name" value="SLL0236 PROTEIN"/>
    <property type="match status" value="1"/>
</dbReference>
<comment type="similarity">
    <text evidence="2 7">Belongs to the peptidase M14 family.</text>
</comment>
<dbReference type="GO" id="GO:0004181">
    <property type="term" value="F:metallocarboxypeptidase activity"/>
    <property type="evidence" value="ECO:0007669"/>
    <property type="project" value="InterPro"/>
</dbReference>
<feature type="domain" description="Peptidase M14" evidence="8">
    <location>
        <begin position="11"/>
        <end position="360"/>
    </location>
</feature>
<dbReference type="SMART" id="SM00631">
    <property type="entry name" value="Zn_pept"/>
    <property type="match status" value="1"/>
</dbReference>
<evidence type="ECO:0000256" key="5">
    <source>
        <dbReference type="ARBA" id="ARBA00022833"/>
    </source>
</evidence>
<dbReference type="Pfam" id="PF00246">
    <property type="entry name" value="Peptidase_M14"/>
    <property type="match status" value="1"/>
</dbReference>
<dbReference type="PROSITE" id="PS52035">
    <property type="entry name" value="PEPTIDASE_M14"/>
    <property type="match status" value="1"/>
</dbReference>
<dbReference type="GO" id="GO:0005615">
    <property type="term" value="C:extracellular space"/>
    <property type="evidence" value="ECO:0007669"/>
    <property type="project" value="TreeGrafter"/>
</dbReference>
<evidence type="ECO:0000256" key="6">
    <source>
        <dbReference type="ARBA" id="ARBA00023049"/>
    </source>
</evidence>
<keyword evidence="10" id="KW-1185">Reference proteome</keyword>
<dbReference type="AlphaFoldDB" id="A0A1H0FIB9"/>
<dbReference type="GO" id="GO:0006508">
    <property type="term" value="P:proteolysis"/>
    <property type="evidence" value="ECO:0007669"/>
    <property type="project" value="UniProtKB-KW"/>
</dbReference>
<evidence type="ECO:0000313" key="10">
    <source>
        <dbReference type="Proteomes" id="UP000198793"/>
    </source>
</evidence>
<evidence type="ECO:0000256" key="4">
    <source>
        <dbReference type="ARBA" id="ARBA00022801"/>
    </source>
</evidence>
<sequence>MTAEPDIRFDRYYSYEEMTERLQALAARYPKLATLRSLARSFGGREVWVMEMTNPDTGPALDKPGYYIDAQIHAEEHATSATALYAIWHLLTNYGRDEEATRLLDTQVFYVLPRINPDGAELSLQPPYYNWCGNGRFMPGADRHAGLIPEDIDGDGFLVWMRVPDPKGEWKKSARNPDIMVQRAPGEEGGDYFRLYPEGTIRDFDGANVAIEKPFDGNMNRNFPTNWSPQEYGAGEHPLSEPEAAAMARFILDHPNICGMCAYHTHGGIIMRPSMTKPDSAMSARDITLYKEIGRVGTELTGYPTVSIYEDFTPDKTQVRRGGLMDWTYEEMGIISFGTELWDLEREAGVEKVGYYNLYPRNEEVQQKVYAYVREHMGEKAWRDWRPFHHPQLGAIEIGGMVNIWSYRNPPPALLEGIARANALFNLRHAAAAPHVKIDTLEVEPLGADLFKIRAVVANHGYLPTNLSDVAIANKAARPVEVALEVEGGEVVMNPAKVELGHLAGRNERLYPWSPWGQQWSAVAKPMEWLVRAEGPGAGVRVVARSQKGGVHRREVALG</sequence>
<comment type="cofactor">
    <cofactor evidence="1">
        <name>Zn(2+)</name>
        <dbReference type="ChEBI" id="CHEBI:29105"/>
    </cofactor>
</comment>
<evidence type="ECO:0000259" key="8">
    <source>
        <dbReference type="PROSITE" id="PS52035"/>
    </source>
</evidence>
<proteinExistence type="inferred from homology"/>
<dbReference type="SUPFAM" id="SSF53187">
    <property type="entry name" value="Zn-dependent exopeptidases"/>
    <property type="match status" value="1"/>
</dbReference>
<reference evidence="9 10" key="1">
    <citation type="submission" date="2016-10" db="EMBL/GenBank/DDBJ databases">
        <authorList>
            <person name="de Groot N.N."/>
        </authorList>
    </citation>
    <scope>NUCLEOTIDE SEQUENCE [LARGE SCALE GENOMIC DNA]</scope>
    <source>
        <strain evidence="10">L7-484,KACC 16230,DSM 25025</strain>
    </source>
</reference>
<dbReference type="STRING" id="1166073.SAMN05192530_102532"/>
<feature type="active site" description="Proton donor/acceptor" evidence="7">
    <location>
        <position position="340"/>
    </location>
</feature>
<accession>A0A1H0FIB9</accession>
<dbReference type="EMBL" id="FNIT01000002">
    <property type="protein sequence ID" value="SDN94423.1"/>
    <property type="molecule type" value="Genomic_DNA"/>
</dbReference>
<dbReference type="CDD" id="cd06905">
    <property type="entry name" value="M14-like"/>
    <property type="match status" value="1"/>
</dbReference>
<evidence type="ECO:0000256" key="7">
    <source>
        <dbReference type="PROSITE-ProRule" id="PRU01379"/>
    </source>
</evidence>
<keyword evidence="9" id="KW-0121">Carboxypeptidase</keyword>
<dbReference type="InterPro" id="IPR000834">
    <property type="entry name" value="Peptidase_M14"/>
</dbReference>
<dbReference type="GO" id="GO:0008270">
    <property type="term" value="F:zinc ion binding"/>
    <property type="evidence" value="ECO:0007669"/>
    <property type="project" value="InterPro"/>
</dbReference>
<evidence type="ECO:0000313" key="9">
    <source>
        <dbReference type="EMBL" id="SDN94423.1"/>
    </source>
</evidence>
<evidence type="ECO:0000256" key="3">
    <source>
        <dbReference type="ARBA" id="ARBA00022670"/>
    </source>
</evidence>
<evidence type="ECO:0000256" key="1">
    <source>
        <dbReference type="ARBA" id="ARBA00001947"/>
    </source>
</evidence>
<dbReference type="PANTHER" id="PTHR11705">
    <property type="entry name" value="PROTEASE FAMILY M14 CARBOXYPEPTIDASE A,B"/>
    <property type="match status" value="1"/>
</dbReference>
<keyword evidence="3" id="KW-0645">Protease</keyword>
<dbReference type="Gene3D" id="3.40.630.10">
    <property type="entry name" value="Zn peptidases"/>
    <property type="match status" value="1"/>
</dbReference>
<dbReference type="RefSeq" id="WP_090670975.1">
    <property type="nucleotide sequence ID" value="NZ_FNIT01000002.1"/>
</dbReference>
<dbReference type="Proteomes" id="UP000198793">
    <property type="component" value="Unassembled WGS sequence"/>
</dbReference>